<dbReference type="EMBL" id="JAWQEG010002108">
    <property type="protein sequence ID" value="KAK3874346.1"/>
    <property type="molecule type" value="Genomic_DNA"/>
</dbReference>
<dbReference type="SMART" id="SM01403">
    <property type="entry name" value="Ribosomal_S10"/>
    <property type="match status" value="1"/>
</dbReference>
<keyword evidence="2" id="KW-0687">Ribonucleoprotein</keyword>
<evidence type="ECO:0000256" key="1">
    <source>
        <dbReference type="ARBA" id="ARBA00022980"/>
    </source>
</evidence>
<dbReference type="AlphaFoldDB" id="A0AAE1FIY4"/>
<dbReference type="GO" id="GO:0005761">
    <property type="term" value="C:mitochondrial ribosome"/>
    <property type="evidence" value="ECO:0007669"/>
    <property type="project" value="InterPro"/>
</dbReference>
<dbReference type="PANTHER" id="PTHR13473">
    <property type="entry name" value="MITOCHONDRIAL RIBOSOMAL PROTEIN L48"/>
    <property type="match status" value="1"/>
</dbReference>
<name>A0AAE1FIY4_PETCI</name>
<dbReference type="Proteomes" id="UP001286313">
    <property type="component" value="Unassembled WGS sequence"/>
</dbReference>
<dbReference type="GO" id="GO:1990904">
    <property type="term" value="C:ribonucleoprotein complex"/>
    <property type="evidence" value="ECO:0007669"/>
    <property type="project" value="UniProtKB-KW"/>
</dbReference>
<accession>A0AAE1FIY4</accession>
<dbReference type="InterPro" id="IPR027487">
    <property type="entry name" value="Ribosomal_mL48"/>
</dbReference>
<dbReference type="Pfam" id="PF00338">
    <property type="entry name" value="Ribosomal_S10"/>
    <property type="match status" value="1"/>
</dbReference>
<dbReference type="InterPro" id="IPR036838">
    <property type="entry name" value="Ribosomal_uS10_dom_sf"/>
</dbReference>
<organism evidence="4 5">
    <name type="scientific">Petrolisthes cinctipes</name>
    <name type="common">Flat porcelain crab</name>
    <dbReference type="NCBI Taxonomy" id="88211"/>
    <lineage>
        <taxon>Eukaryota</taxon>
        <taxon>Metazoa</taxon>
        <taxon>Ecdysozoa</taxon>
        <taxon>Arthropoda</taxon>
        <taxon>Crustacea</taxon>
        <taxon>Multicrustacea</taxon>
        <taxon>Malacostraca</taxon>
        <taxon>Eumalacostraca</taxon>
        <taxon>Eucarida</taxon>
        <taxon>Decapoda</taxon>
        <taxon>Pleocyemata</taxon>
        <taxon>Anomura</taxon>
        <taxon>Galatheoidea</taxon>
        <taxon>Porcellanidae</taxon>
        <taxon>Petrolisthes</taxon>
    </lineage>
</organism>
<dbReference type="PANTHER" id="PTHR13473:SF0">
    <property type="entry name" value="LARGE RIBOSOMAL SUBUNIT PROTEIN ML48"/>
    <property type="match status" value="1"/>
</dbReference>
<protein>
    <recommendedName>
        <fullName evidence="3">Small ribosomal subunit protein uS10 domain-containing protein</fullName>
    </recommendedName>
</protein>
<dbReference type="Gene3D" id="3.30.70.600">
    <property type="entry name" value="Ribosomal protein S10 domain"/>
    <property type="match status" value="1"/>
</dbReference>
<keyword evidence="5" id="KW-1185">Reference proteome</keyword>
<gene>
    <name evidence="4" type="ORF">Pcinc_020733</name>
</gene>
<evidence type="ECO:0000256" key="2">
    <source>
        <dbReference type="ARBA" id="ARBA00023274"/>
    </source>
</evidence>
<proteinExistence type="predicted"/>
<dbReference type="SUPFAM" id="SSF54999">
    <property type="entry name" value="Ribosomal protein S10"/>
    <property type="match status" value="1"/>
</dbReference>
<evidence type="ECO:0000259" key="3">
    <source>
        <dbReference type="SMART" id="SM01403"/>
    </source>
</evidence>
<sequence>MTLFRTGVLRRCVGAVKHCSLSTTALRSRVQFEPPYLDASGPEIPEYPQLNVQVKGYDFTVVEHYAKWVHNTALNMGIDVEDSWATPCEKYHIQTFKPKSSTVEADYHLQVYDRTVQLADLPSVEAPLFLEVIQAGLPTGVEISVHSHQPEHSQMRYIPDLELKELQQQLQDLGGPSRK</sequence>
<evidence type="ECO:0000313" key="4">
    <source>
        <dbReference type="EMBL" id="KAK3874346.1"/>
    </source>
</evidence>
<feature type="domain" description="Small ribosomal subunit protein uS10" evidence="3">
    <location>
        <begin position="51"/>
        <end position="146"/>
    </location>
</feature>
<reference evidence="4" key="1">
    <citation type="submission" date="2023-10" db="EMBL/GenBank/DDBJ databases">
        <title>Genome assemblies of two species of porcelain crab, Petrolisthes cinctipes and Petrolisthes manimaculis (Anomura: Porcellanidae).</title>
        <authorList>
            <person name="Angst P."/>
        </authorList>
    </citation>
    <scope>NUCLEOTIDE SEQUENCE</scope>
    <source>
        <strain evidence="4">PB745_01</strain>
        <tissue evidence="4">Gill</tissue>
    </source>
</reference>
<keyword evidence="1" id="KW-0689">Ribosomal protein</keyword>
<comment type="caution">
    <text evidence="4">The sequence shown here is derived from an EMBL/GenBank/DDBJ whole genome shotgun (WGS) entry which is preliminary data.</text>
</comment>
<evidence type="ECO:0000313" key="5">
    <source>
        <dbReference type="Proteomes" id="UP001286313"/>
    </source>
</evidence>
<dbReference type="InterPro" id="IPR027486">
    <property type="entry name" value="Ribosomal_uS10_dom"/>
</dbReference>